<name>A0A9W7ZR96_9FUNG</name>
<dbReference type="PANTHER" id="PTHR14614:SF109">
    <property type="entry name" value="RIBOSOMAL LYSINE N-METHYLTRANSFERASE 5"/>
    <property type="match status" value="1"/>
</dbReference>
<proteinExistence type="predicted"/>
<feature type="compositionally biased region" description="Low complexity" evidence="1">
    <location>
        <begin position="9"/>
        <end position="23"/>
    </location>
</feature>
<reference evidence="2" key="1">
    <citation type="submission" date="2022-07" db="EMBL/GenBank/DDBJ databases">
        <title>Phylogenomic reconstructions and comparative analyses of Kickxellomycotina fungi.</title>
        <authorList>
            <person name="Reynolds N.K."/>
            <person name="Stajich J.E."/>
            <person name="Barry K."/>
            <person name="Grigoriev I.V."/>
            <person name="Crous P."/>
            <person name="Smith M.E."/>
        </authorList>
    </citation>
    <scope>NUCLEOTIDE SEQUENCE</scope>
    <source>
        <strain evidence="2">NBRC 100468</strain>
    </source>
</reference>
<dbReference type="AlphaFoldDB" id="A0A9W7ZR96"/>
<dbReference type="Pfam" id="PF10294">
    <property type="entry name" value="Methyltransf_16"/>
    <property type="match status" value="2"/>
</dbReference>
<keyword evidence="3" id="KW-1185">Reference proteome</keyword>
<dbReference type="EMBL" id="JANBPU010000170">
    <property type="protein sequence ID" value="KAJ1914958.1"/>
    <property type="molecule type" value="Genomic_DNA"/>
</dbReference>
<dbReference type="PANTHER" id="PTHR14614">
    <property type="entry name" value="HEPATOCELLULAR CARCINOMA-ASSOCIATED ANTIGEN"/>
    <property type="match status" value="1"/>
</dbReference>
<accession>A0A9W7ZR96</accession>
<dbReference type="InterPro" id="IPR029063">
    <property type="entry name" value="SAM-dependent_MTases_sf"/>
</dbReference>
<dbReference type="Proteomes" id="UP001150538">
    <property type="component" value="Unassembled WGS sequence"/>
</dbReference>
<comment type="caution">
    <text evidence="2">The sequence shown here is derived from an EMBL/GenBank/DDBJ whole genome shotgun (WGS) entry which is preliminary data.</text>
</comment>
<dbReference type="GO" id="GO:0005829">
    <property type="term" value="C:cytosol"/>
    <property type="evidence" value="ECO:0007669"/>
    <property type="project" value="TreeGrafter"/>
</dbReference>
<protein>
    <submittedName>
        <fullName evidence="2">Protein-lysine N-methyltransferase efm6</fullName>
    </submittedName>
</protein>
<evidence type="ECO:0000313" key="2">
    <source>
        <dbReference type="EMBL" id="KAJ1914958.1"/>
    </source>
</evidence>
<dbReference type="InterPro" id="IPR019410">
    <property type="entry name" value="Methyltransf_16"/>
</dbReference>
<sequence length="310" mass="34373">MGTAIPGSNNNKQQQQQQPQKPQDLLMADKLSSMEFEFRDPSIEPLTLSFDTTGHGGVGVTIWDAGHVLSKYLEKVHSESTSLGATQKMDSNNNNKKDPLQLPMDFSNKVVLELGSGTGIVGLSIARFAPTAKRIILTDQESVLPILQHNIDTNCNQPKDDITNSGAAVVRMAPVDAMPLDWNKITSNEITNILTQSFSTSSSSSSSSSSSLAIATATKENAEKYPDVIIVSDCIYAQELHEPLLKTLDKMSQRSKTTVYISMETRDFEMEAKFFAKLGTKFRFRDIKPHEMDEQWKSEDDIFIFVATKK</sequence>
<dbReference type="GO" id="GO:0032991">
    <property type="term" value="C:protein-containing complex"/>
    <property type="evidence" value="ECO:0007669"/>
    <property type="project" value="TreeGrafter"/>
</dbReference>
<evidence type="ECO:0000313" key="3">
    <source>
        <dbReference type="Proteomes" id="UP001150538"/>
    </source>
</evidence>
<evidence type="ECO:0000256" key="1">
    <source>
        <dbReference type="SAM" id="MobiDB-lite"/>
    </source>
</evidence>
<feature type="region of interest" description="Disordered" evidence="1">
    <location>
        <begin position="1"/>
        <end position="23"/>
    </location>
</feature>
<organism evidence="2 3">
    <name type="scientific">Mycoemilia scoparia</name>
    <dbReference type="NCBI Taxonomy" id="417184"/>
    <lineage>
        <taxon>Eukaryota</taxon>
        <taxon>Fungi</taxon>
        <taxon>Fungi incertae sedis</taxon>
        <taxon>Zoopagomycota</taxon>
        <taxon>Kickxellomycotina</taxon>
        <taxon>Kickxellomycetes</taxon>
        <taxon>Kickxellales</taxon>
        <taxon>Kickxellaceae</taxon>
        <taxon>Mycoemilia</taxon>
    </lineage>
</organism>
<dbReference type="Gene3D" id="3.40.50.150">
    <property type="entry name" value="Vaccinia Virus protein VP39"/>
    <property type="match status" value="1"/>
</dbReference>
<dbReference type="OrthoDB" id="407325at2759"/>
<gene>
    <name evidence="2" type="primary">EFM6</name>
    <name evidence="2" type="ORF">H4219_004557</name>
</gene>
<dbReference type="SUPFAM" id="SSF53335">
    <property type="entry name" value="S-adenosyl-L-methionine-dependent methyltransferases"/>
    <property type="match status" value="1"/>
</dbReference>